<feature type="non-terminal residue" evidence="1">
    <location>
        <position position="1"/>
    </location>
</feature>
<dbReference type="Proteomes" id="UP000789920">
    <property type="component" value="Unassembled WGS sequence"/>
</dbReference>
<accession>A0ACA9KDR5</accession>
<keyword evidence="2" id="KW-1185">Reference proteome</keyword>
<organism evidence="1 2">
    <name type="scientific">Racocetra persica</name>
    <dbReference type="NCBI Taxonomy" id="160502"/>
    <lineage>
        <taxon>Eukaryota</taxon>
        <taxon>Fungi</taxon>
        <taxon>Fungi incertae sedis</taxon>
        <taxon>Mucoromycota</taxon>
        <taxon>Glomeromycotina</taxon>
        <taxon>Glomeromycetes</taxon>
        <taxon>Diversisporales</taxon>
        <taxon>Gigasporaceae</taxon>
        <taxon>Racocetra</taxon>
    </lineage>
</organism>
<sequence>RFKVDQIIDSTTSTCKSLSTYTQCNTSTIRSLVSITQNGQRFGIQMVKVKLREQHTYQRAICSGLNQGLYGIDDI</sequence>
<comment type="caution">
    <text evidence="1">The sequence shown here is derived from an EMBL/GenBank/DDBJ whole genome shotgun (WGS) entry which is preliminary data.</text>
</comment>
<reference evidence="1" key="1">
    <citation type="submission" date="2021-06" db="EMBL/GenBank/DDBJ databases">
        <authorList>
            <person name="Kallberg Y."/>
            <person name="Tangrot J."/>
            <person name="Rosling A."/>
        </authorList>
    </citation>
    <scope>NUCLEOTIDE SEQUENCE</scope>
    <source>
        <strain evidence="1">MA461A</strain>
    </source>
</reference>
<evidence type="ECO:0000313" key="2">
    <source>
        <dbReference type="Proteomes" id="UP000789920"/>
    </source>
</evidence>
<dbReference type="EMBL" id="CAJVQC010000296">
    <property type="protein sequence ID" value="CAG8466708.1"/>
    <property type="molecule type" value="Genomic_DNA"/>
</dbReference>
<proteinExistence type="predicted"/>
<gene>
    <name evidence="1" type="ORF">RPERSI_LOCUS393</name>
</gene>
<evidence type="ECO:0000313" key="1">
    <source>
        <dbReference type="EMBL" id="CAG8466708.1"/>
    </source>
</evidence>
<name>A0ACA9KDR5_9GLOM</name>
<protein>
    <submittedName>
        <fullName evidence="1">35111_t:CDS:1</fullName>
    </submittedName>
</protein>